<gene>
    <name evidence="2" type="ORF">CFBP498_47170</name>
</gene>
<feature type="compositionally biased region" description="Polar residues" evidence="1">
    <location>
        <begin position="14"/>
        <end position="23"/>
    </location>
</feature>
<dbReference type="EMBL" id="LR828257">
    <property type="protein sequence ID" value="CAD0361440.1"/>
    <property type="molecule type" value="Genomic_DNA"/>
</dbReference>
<organism evidence="2 3">
    <name type="scientific">Xanthomonas hortorum pv. vitians</name>
    <dbReference type="NCBI Taxonomy" id="83224"/>
    <lineage>
        <taxon>Bacteria</taxon>
        <taxon>Pseudomonadati</taxon>
        <taxon>Pseudomonadota</taxon>
        <taxon>Gammaproteobacteria</taxon>
        <taxon>Lysobacterales</taxon>
        <taxon>Lysobacteraceae</taxon>
        <taxon>Xanthomonas</taxon>
    </lineage>
</organism>
<accession>A0A6V7FCV0</accession>
<evidence type="ECO:0000256" key="1">
    <source>
        <dbReference type="SAM" id="MobiDB-lite"/>
    </source>
</evidence>
<feature type="region of interest" description="Disordered" evidence="1">
    <location>
        <begin position="1"/>
        <end position="45"/>
    </location>
</feature>
<name>A0A6V7FCV0_9XANT</name>
<dbReference type="EMBL" id="LR828257">
    <property type="protein sequence ID" value="CAD0361442.1"/>
    <property type="molecule type" value="Genomic_DNA"/>
</dbReference>
<evidence type="ECO:0000313" key="3">
    <source>
        <dbReference type="Proteomes" id="UP000515406"/>
    </source>
</evidence>
<sequence>MPAEATRPGRSKLSGVTDSTEQSPHMRKASEPGTARTKRHRDGVSALQRSVQKGARFAKRQLRDMCVSHACGACSAPCLMQPTKSLERCSDGGNVLATCTFVDACSDVGIAVTCSDRKELLRPHLIEQPRNMHCSHHAPTIPTGPCPPTVAGPYAAWMPQKSLHGRTCGVSRGGGRARALQQRRRSPALQLIHLHCRITSKH</sequence>
<reference evidence="2 3" key="1">
    <citation type="submission" date="2020-07" db="EMBL/GenBank/DDBJ databases">
        <authorList>
            <person name="Pothier F. J."/>
        </authorList>
    </citation>
    <scope>NUCLEOTIDE SEQUENCE [LARGE SCALE GENOMIC DNA]</scope>
    <source>
        <strain evidence="2 3">CFBP 498</strain>
    </source>
</reference>
<proteinExistence type="predicted"/>
<dbReference type="Proteomes" id="UP000515406">
    <property type="component" value="Chromosome"/>
</dbReference>
<protein>
    <submittedName>
        <fullName evidence="2">Uncharacterized protein</fullName>
    </submittedName>
</protein>
<keyword evidence="3" id="KW-1185">Reference proteome</keyword>
<evidence type="ECO:0000313" key="2">
    <source>
        <dbReference type="EMBL" id="CAD0361442.1"/>
    </source>
</evidence>
<dbReference type="AlphaFoldDB" id="A0A6V7FCV0"/>